<organism evidence="1 2">
    <name type="scientific">Roseburia amylophila</name>
    <dbReference type="NCBI Taxonomy" id="2981794"/>
    <lineage>
        <taxon>Bacteria</taxon>
        <taxon>Bacillati</taxon>
        <taxon>Bacillota</taxon>
        <taxon>Clostridia</taxon>
        <taxon>Lachnospirales</taxon>
        <taxon>Lachnospiraceae</taxon>
        <taxon>Roseburia</taxon>
    </lineage>
</organism>
<proteinExistence type="predicted"/>
<name>A0AAW4WQK0_9FIRM</name>
<dbReference type="Gene3D" id="3.40.50.1110">
    <property type="entry name" value="SGNH hydrolase"/>
    <property type="match status" value="1"/>
</dbReference>
<evidence type="ECO:0000313" key="1">
    <source>
        <dbReference type="EMBL" id="MCC2242934.1"/>
    </source>
</evidence>
<dbReference type="SUPFAM" id="SSF52266">
    <property type="entry name" value="SGNH hydrolase"/>
    <property type="match status" value="1"/>
</dbReference>
<dbReference type="EMBL" id="JAJEQW010000013">
    <property type="protein sequence ID" value="MCC2242934.1"/>
    <property type="molecule type" value="Genomic_DNA"/>
</dbReference>
<dbReference type="Pfam" id="PF04914">
    <property type="entry name" value="DltD"/>
    <property type="match status" value="1"/>
</dbReference>
<gene>
    <name evidence="1" type="primary">dltD</name>
    <name evidence="1" type="ORF">LKD47_11565</name>
</gene>
<reference evidence="1" key="1">
    <citation type="submission" date="2021-10" db="EMBL/GenBank/DDBJ databases">
        <title>Anaerobic single-cell dispensing facilitates the cultivation of human gut bacteria.</title>
        <authorList>
            <person name="Afrizal A."/>
        </authorList>
    </citation>
    <scope>NUCLEOTIDE SEQUENCE</scope>
    <source>
        <strain evidence="1">CLA-AA-H204</strain>
    </source>
</reference>
<sequence>MKTIKAFAVSLLLCALTIVGLHLYSGRGFSAEGKAGTWVSDAKSQSGSTLKKMAADENAVLIFGSSELRHGQGSGFHGDTIFDGADMDPIYVGKAGYQSLTHAITLGAVGSQAANKKAVLIVSPQWFKENGVKSTAFEAAFSEEEYIALLENPDISQETKDYINGRLQNIMADNETMSERVKKAREWYQPKDDNTAEQPGWLEQKKADFHKVLLEEKNNYKVMAEALMDGISNHRSKESGAKLSQATWEQLRKEAETEGHKLSDGNDYGMFDSVYKGTYQTLIANGKHKNPKYTLDSMEFSDLECFLSICREEGIEPLVVILPFNGYWYDYTELMAEERSTFYEKIRCIAEDYGVQCADLSGNEYTEYYFEDNSHPALKGLVDLNEAIYEFYRKDKTE</sequence>
<dbReference type="RefSeq" id="WP_227710546.1">
    <property type="nucleotide sequence ID" value="NZ_JAJEQW010000013.1"/>
</dbReference>
<dbReference type="NCBIfam" id="TIGR04092">
    <property type="entry name" value="LTA_DltD"/>
    <property type="match status" value="1"/>
</dbReference>
<dbReference type="Proteomes" id="UP001198893">
    <property type="component" value="Unassembled WGS sequence"/>
</dbReference>
<accession>A0AAW4WQK0</accession>
<dbReference type="PANTHER" id="PTHR40039">
    <property type="entry name" value="PROTEIN DLTD"/>
    <property type="match status" value="1"/>
</dbReference>
<evidence type="ECO:0000313" key="2">
    <source>
        <dbReference type="Proteomes" id="UP001198893"/>
    </source>
</evidence>
<dbReference type="PANTHER" id="PTHR40039:SF1">
    <property type="entry name" value="PROTEIN DLTD"/>
    <property type="match status" value="1"/>
</dbReference>
<dbReference type="InterPro" id="IPR006998">
    <property type="entry name" value="DltD"/>
</dbReference>
<comment type="caution">
    <text evidence="1">The sequence shown here is derived from an EMBL/GenBank/DDBJ whole genome shotgun (WGS) entry which is preliminary data.</text>
</comment>
<dbReference type="AlphaFoldDB" id="A0AAW4WQK0"/>
<dbReference type="InterPro" id="IPR036514">
    <property type="entry name" value="SGNH_hydro_sf"/>
</dbReference>
<dbReference type="InterPro" id="IPR023896">
    <property type="entry name" value="LTA_DltD"/>
</dbReference>
<protein>
    <submittedName>
        <fullName evidence="1">D-alanyl-lipoteichoic acid biosynthesis protein DltD</fullName>
    </submittedName>
</protein>